<dbReference type="Proteomes" id="UP000277928">
    <property type="component" value="Unassembled WGS sequence"/>
</dbReference>
<proteinExistence type="predicted"/>
<organism evidence="1 2">
    <name type="scientific">Litomosoides sigmodontis</name>
    <name type="common">Filarial nematode worm</name>
    <dbReference type="NCBI Taxonomy" id="42156"/>
    <lineage>
        <taxon>Eukaryota</taxon>
        <taxon>Metazoa</taxon>
        <taxon>Ecdysozoa</taxon>
        <taxon>Nematoda</taxon>
        <taxon>Chromadorea</taxon>
        <taxon>Rhabditida</taxon>
        <taxon>Spirurina</taxon>
        <taxon>Spiruromorpha</taxon>
        <taxon>Filarioidea</taxon>
        <taxon>Onchocercidae</taxon>
        <taxon>Litomosoides</taxon>
    </lineage>
</organism>
<gene>
    <name evidence="1" type="ORF">NLS_LOCUS904</name>
</gene>
<keyword evidence="2" id="KW-1185">Reference proteome</keyword>
<accession>A0A3P6SCE6</accession>
<dbReference type="EMBL" id="UYRX01000026">
    <property type="protein sequence ID" value="VDK69837.1"/>
    <property type="molecule type" value="Genomic_DNA"/>
</dbReference>
<reference evidence="1 2" key="1">
    <citation type="submission" date="2018-08" db="EMBL/GenBank/DDBJ databases">
        <authorList>
            <person name="Laetsch R D."/>
            <person name="Stevens L."/>
            <person name="Kumar S."/>
            <person name="Blaxter L. M."/>
        </authorList>
    </citation>
    <scope>NUCLEOTIDE SEQUENCE [LARGE SCALE GENOMIC DNA]</scope>
</reference>
<evidence type="ECO:0000313" key="1">
    <source>
        <dbReference type="EMBL" id="VDK69837.1"/>
    </source>
</evidence>
<name>A0A3P6SCE6_LITSI</name>
<protein>
    <submittedName>
        <fullName evidence="1">Uncharacterized protein</fullName>
    </submittedName>
</protein>
<sequence>MHRLTMTTGVDQFLIDIGRNSLKSNKTIVFAENRNKTLTTRGSSLLISTKERSIKEIVDTDCRACIYSHHQILTSFHWWKAKVMPLIFKEHWKLAC</sequence>
<dbReference type="AlphaFoldDB" id="A0A3P6SCE6"/>
<evidence type="ECO:0000313" key="2">
    <source>
        <dbReference type="Proteomes" id="UP000277928"/>
    </source>
</evidence>